<accession>A0A7T8KEG1</accession>
<reference evidence="6" key="1">
    <citation type="submission" date="2021-01" db="EMBL/GenBank/DDBJ databases">
        <title>Caligus Genome Assembly.</title>
        <authorList>
            <person name="Gallardo-Escarate C."/>
        </authorList>
    </citation>
    <scope>NUCLEOTIDE SEQUENCE [LARGE SCALE GENOMIC DNA]</scope>
</reference>
<evidence type="ECO:0000256" key="3">
    <source>
        <dbReference type="SAM" id="SignalP"/>
    </source>
</evidence>
<feature type="signal peptide" evidence="3">
    <location>
        <begin position="1"/>
        <end position="18"/>
    </location>
</feature>
<comment type="similarity">
    <text evidence="1">Belongs to the beta/gamma-crystallin family.</text>
</comment>
<dbReference type="EMBL" id="CP045893">
    <property type="protein sequence ID" value="QQP54406.1"/>
    <property type="molecule type" value="Genomic_DNA"/>
</dbReference>
<evidence type="ECO:0000256" key="1">
    <source>
        <dbReference type="ARBA" id="ARBA00009646"/>
    </source>
</evidence>
<protein>
    <recommendedName>
        <fullName evidence="4">Beta/gamma crystallin 'Greek key' domain-containing protein</fullName>
    </recommendedName>
</protein>
<feature type="non-terminal residue" evidence="5">
    <location>
        <position position="116"/>
    </location>
</feature>
<dbReference type="SUPFAM" id="SSF49695">
    <property type="entry name" value="gamma-Crystallin-like"/>
    <property type="match status" value="1"/>
</dbReference>
<evidence type="ECO:0000259" key="4">
    <source>
        <dbReference type="Pfam" id="PF00030"/>
    </source>
</evidence>
<dbReference type="Proteomes" id="UP000595437">
    <property type="component" value="Chromosome 4"/>
</dbReference>
<evidence type="ECO:0000313" key="6">
    <source>
        <dbReference type="Proteomes" id="UP000595437"/>
    </source>
</evidence>
<dbReference type="AlphaFoldDB" id="A0A7T8KEG1"/>
<dbReference type="Pfam" id="PF00030">
    <property type="entry name" value="Crystall"/>
    <property type="match status" value="1"/>
</dbReference>
<proteinExistence type="inferred from homology"/>
<keyword evidence="6" id="KW-1185">Reference proteome</keyword>
<name>A0A7T8KEG1_CALRO</name>
<dbReference type="InterPro" id="IPR001064">
    <property type="entry name" value="Beta/gamma_crystallin"/>
</dbReference>
<sequence length="116" mass="13103">MRSVLLTLCCLFALEAQGINPTRVRLYSGRNFRGEAMEVDSYEMDLSLLGFDDRAESLVVNGIWLLYEGVYYNRRNSDKDMLMTYVWGQDYCLEDLGDMGSKASSIRFAGGDDLGS</sequence>
<feature type="chain" id="PRO_5031562345" description="Beta/gamma crystallin 'Greek key' domain-containing protein" evidence="3">
    <location>
        <begin position="19"/>
        <end position="116"/>
    </location>
</feature>
<dbReference type="Gene3D" id="2.60.20.10">
    <property type="entry name" value="Crystallins"/>
    <property type="match status" value="1"/>
</dbReference>
<organism evidence="5 6">
    <name type="scientific">Caligus rogercresseyi</name>
    <name type="common">Sea louse</name>
    <dbReference type="NCBI Taxonomy" id="217165"/>
    <lineage>
        <taxon>Eukaryota</taxon>
        <taxon>Metazoa</taxon>
        <taxon>Ecdysozoa</taxon>
        <taxon>Arthropoda</taxon>
        <taxon>Crustacea</taxon>
        <taxon>Multicrustacea</taxon>
        <taxon>Hexanauplia</taxon>
        <taxon>Copepoda</taxon>
        <taxon>Siphonostomatoida</taxon>
        <taxon>Caligidae</taxon>
        <taxon>Caligus</taxon>
    </lineage>
</organism>
<dbReference type="InterPro" id="IPR011024">
    <property type="entry name" value="G_crystallin-like"/>
</dbReference>
<gene>
    <name evidence="5" type="ORF">FKW44_007233</name>
</gene>
<feature type="domain" description="Beta/gamma crystallin 'Greek key'" evidence="4">
    <location>
        <begin position="23"/>
        <end position="75"/>
    </location>
</feature>
<keyword evidence="3" id="KW-0732">Signal</keyword>
<keyword evidence="2" id="KW-0677">Repeat</keyword>
<evidence type="ECO:0000313" key="5">
    <source>
        <dbReference type="EMBL" id="QQP54406.1"/>
    </source>
</evidence>
<evidence type="ECO:0000256" key="2">
    <source>
        <dbReference type="ARBA" id="ARBA00022737"/>
    </source>
</evidence>